<dbReference type="EMBL" id="VDFQ02000004">
    <property type="protein sequence ID" value="KAA1422419.1"/>
    <property type="molecule type" value="Genomic_DNA"/>
</dbReference>
<dbReference type="OrthoDB" id="5419113at2"/>
<dbReference type="InterPro" id="IPR006016">
    <property type="entry name" value="UspA"/>
</dbReference>
<proteinExistence type="inferred from homology"/>
<dbReference type="SUPFAM" id="SSF52402">
    <property type="entry name" value="Adenine nucleotide alpha hydrolases-like"/>
    <property type="match status" value="1"/>
</dbReference>
<name>A0A5Q6RWI3_9ACTN</name>
<dbReference type="InterPro" id="IPR014729">
    <property type="entry name" value="Rossmann-like_a/b/a_fold"/>
</dbReference>
<evidence type="ECO:0000313" key="3">
    <source>
        <dbReference type="EMBL" id="KAA1422419.1"/>
    </source>
</evidence>
<gene>
    <name evidence="3" type="ORF">FE697_014825</name>
</gene>
<evidence type="ECO:0000313" key="4">
    <source>
        <dbReference type="Proteomes" id="UP000307768"/>
    </source>
</evidence>
<dbReference type="Proteomes" id="UP000307768">
    <property type="component" value="Unassembled WGS sequence"/>
</dbReference>
<dbReference type="PANTHER" id="PTHR46268:SF6">
    <property type="entry name" value="UNIVERSAL STRESS PROTEIN UP12"/>
    <property type="match status" value="1"/>
</dbReference>
<dbReference type="Gene3D" id="3.40.50.620">
    <property type="entry name" value="HUPs"/>
    <property type="match status" value="1"/>
</dbReference>
<evidence type="ECO:0000256" key="1">
    <source>
        <dbReference type="ARBA" id="ARBA00008791"/>
    </source>
</evidence>
<dbReference type="AlphaFoldDB" id="A0A5Q6RWI3"/>
<dbReference type="Pfam" id="PF00582">
    <property type="entry name" value="Usp"/>
    <property type="match status" value="1"/>
</dbReference>
<dbReference type="CDD" id="cd00293">
    <property type="entry name" value="USP-like"/>
    <property type="match status" value="1"/>
</dbReference>
<dbReference type="InterPro" id="IPR006015">
    <property type="entry name" value="Universal_stress_UspA"/>
</dbReference>
<comment type="similarity">
    <text evidence="1">Belongs to the universal stress protein A family.</text>
</comment>
<dbReference type="PANTHER" id="PTHR46268">
    <property type="entry name" value="STRESS RESPONSE PROTEIN NHAX"/>
    <property type="match status" value="1"/>
</dbReference>
<feature type="domain" description="UspA" evidence="2">
    <location>
        <begin position="12"/>
        <end position="138"/>
    </location>
</feature>
<organism evidence="3 4">
    <name type="scientific">Mumia zhuanghuii</name>
    <dbReference type="NCBI Taxonomy" id="2585211"/>
    <lineage>
        <taxon>Bacteria</taxon>
        <taxon>Bacillati</taxon>
        <taxon>Actinomycetota</taxon>
        <taxon>Actinomycetes</taxon>
        <taxon>Propionibacteriales</taxon>
        <taxon>Nocardioidaceae</taxon>
        <taxon>Mumia</taxon>
    </lineage>
</organism>
<protein>
    <submittedName>
        <fullName evidence="3">Universal stress protein</fullName>
    </submittedName>
</protein>
<reference evidence="3 4" key="1">
    <citation type="submission" date="2019-09" db="EMBL/GenBank/DDBJ databases">
        <title>Mumia zhuanghuii sp. nov. isolated from the intestinal contents of plateau pika (Ochotona curzoniae) in the Qinghai-Tibet plateau of China.</title>
        <authorList>
            <person name="Tian Z."/>
        </authorList>
    </citation>
    <scope>NUCLEOTIDE SEQUENCE [LARGE SCALE GENOMIC DNA]</scope>
    <source>
        <strain evidence="4">350</strain>
    </source>
</reference>
<accession>A0A5Q6RWI3</accession>
<dbReference type="PRINTS" id="PR01438">
    <property type="entry name" value="UNVRSLSTRESS"/>
</dbReference>
<comment type="caution">
    <text evidence="3">The sequence shown here is derived from an EMBL/GenBank/DDBJ whole genome shotgun (WGS) entry which is preliminary data.</text>
</comment>
<sequence length="147" mass="16053">MTPTMCHRARMTIAVAYTPDQYGETALEHGIAWARSHDARLVLVNVAKHSRFDEDADFVHGYDLEQLQHRLADASLPAGHRVRQPVGPATADLILDAVADEGADLLVIGIRHRTPVGKLIMGSVAQKLLLDSQVPVFAAKPGQHPLR</sequence>
<evidence type="ECO:0000259" key="2">
    <source>
        <dbReference type="Pfam" id="PF00582"/>
    </source>
</evidence>